<dbReference type="GO" id="GO:0005886">
    <property type="term" value="C:plasma membrane"/>
    <property type="evidence" value="ECO:0007669"/>
    <property type="project" value="UniProtKB-SubCell"/>
</dbReference>
<dbReference type="PIRSF" id="PIRSF001294">
    <property type="entry name" value="K_ATPaseA"/>
    <property type="match status" value="1"/>
</dbReference>
<feature type="transmembrane region" description="Helical" evidence="9">
    <location>
        <begin position="488"/>
        <end position="507"/>
    </location>
</feature>
<feature type="transmembrane region" description="Helical" evidence="9">
    <location>
        <begin position="6"/>
        <end position="30"/>
    </location>
</feature>
<dbReference type="GO" id="GO:0008556">
    <property type="term" value="F:P-type potassium transmembrane transporter activity"/>
    <property type="evidence" value="ECO:0007669"/>
    <property type="project" value="InterPro"/>
</dbReference>
<proteinExistence type="inferred from homology"/>
<keyword evidence="5 9" id="KW-0630">Potassium</keyword>
<evidence type="ECO:0000256" key="1">
    <source>
        <dbReference type="ARBA" id="ARBA00022448"/>
    </source>
</evidence>
<evidence type="ECO:0000256" key="6">
    <source>
        <dbReference type="ARBA" id="ARBA00022989"/>
    </source>
</evidence>
<keyword evidence="3 9" id="KW-0633">Potassium transport</keyword>
<feature type="transmembrane region" description="Helical" evidence="9">
    <location>
        <begin position="414"/>
        <end position="435"/>
    </location>
</feature>
<accession>A0A9D1R054</accession>
<dbReference type="AlphaFoldDB" id="A0A9D1R054"/>
<feature type="transmembrane region" description="Helical" evidence="9">
    <location>
        <begin position="281"/>
        <end position="300"/>
    </location>
</feature>
<keyword evidence="4 9" id="KW-0812">Transmembrane</keyword>
<evidence type="ECO:0000256" key="8">
    <source>
        <dbReference type="ARBA" id="ARBA00023136"/>
    </source>
</evidence>
<feature type="transmembrane region" description="Helical" evidence="9">
    <location>
        <begin position="174"/>
        <end position="197"/>
    </location>
</feature>
<dbReference type="NCBIfam" id="TIGR00680">
    <property type="entry name" value="kdpA"/>
    <property type="match status" value="1"/>
</dbReference>
<dbReference type="PANTHER" id="PTHR30607">
    <property type="entry name" value="POTASSIUM-TRANSPORTING ATPASE A CHAIN"/>
    <property type="match status" value="1"/>
</dbReference>
<keyword evidence="2 9" id="KW-1003">Cell membrane</keyword>
<comment type="subcellular location">
    <subcellularLocation>
        <location evidence="9">Cell membrane</location>
        <topology evidence="9">Multi-pass membrane protein</topology>
    </subcellularLocation>
</comment>
<feature type="transmembrane region" description="Helical" evidence="9">
    <location>
        <begin position="527"/>
        <end position="551"/>
    </location>
</feature>
<comment type="caution">
    <text evidence="10">The sequence shown here is derived from an EMBL/GenBank/DDBJ whole genome shotgun (WGS) entry which is preliminary data.</text>
</comment>
<name>A0A9D1R054_9BACT</name>
<feature type="transmembrane region" description="Helical" evidence="9">
    <location>
        <begin position="68"/>
        <end position="88"/>
    </location>
</feature>
<dbReference type="GO" id="GO:0030955">
    <property type="term" value="F:potassium ion binding"/>
    <property type="evidence" value="ECO:0007669"/>
    <property type="project" value="UniProtKB-UniRule"/>
</dbReference>
<dbReference type="PANTHER" id="PTHR30607:SF2">
    <property type="entry name" value="POTASSIUM-TRANSPORTING ATPASE POTASSIUM-BINDING SUBUNIT"/>
    <property type="match status" value="1"/>
</dbReference>
<feature type="transmembrane region" description="Helical" evidence="9">
    <location>
        <begin position="248"/>
        <end position="269"/>
    </location>
</feature>
<protein>
    <recommendedName>
        <fullName evidence="9">Potassium-transporting ATPase potassium-binding subunit</fullName>
    </recommendedName>
    <alternativeName>
        <fullName evidence="9">ATP phosphohydrolase [potassium-transporting] A chain</fullName>
    </alternativeName>
    <alternativeName>
        <fullName evidence="9">Potassium-binding and translocating subunit A</fullName>
    </alternativeName>
    <alternativeName>
        <fullName evidence="9">Potassium-translocating ATPase A chain</fullName>
    </alternativeName>
</protein>
<evidence type="ECO:0000313" key="10">
    <source>
        <dbReference type="EMBL" id="HIW78505.1"/>
    </source>
</evidence>
<sequence>MQSLLYPALVIALSILVSWPVGKLATWGMCDPQEKSGFRHGLDALFVKIGGRAATVGQDWKRYTLAMLLFNAIIFTVAFLVMGFQHLLPLNPDGMGPLEPSLIFNTMASFTSNTNLQHYSGEQALSYFSQLFSIMWLQYVTPATGLCVLAAIARGLSGKAVFGNFYMDLMRATFLVLIPICVITATMLVLGGLVMTLDGSAVATTLEGAKQTIARGPVAAFLTIKDLGTNGGGFFGPNGTHPFENANFFTNLIETMCLVVIPMGCVWMFGRITGRMRHAAVIFAVMLAFMVLKIGFSVAFESEPSAAFHNLPVAESSNLEGKELRFGVAAGPTYSVFTTCSSNGSVNAMHDSLNPLAGLIPMIGMWLNTTFGGVGVGFVNMFLYIVIGVFISGMMVGRTPEYLGKKVETREMKFALLGVLAHPLFILGGTALFAATSWGRDTVLNSGFHGFSEILYEFTSASANNGSGFEGLGDNTIPWNISTGLVMLLNRFIPIVFPLAIAGSLAAKKACPESAGTLRTDTPLFGYVLFGCVLFVGALLFMPAAVLGPIADHLVNVAGVMAK</sequence>
<comment type="subunit">
    <text evidence="9">The system is composed of three essential subunits: KdpA, KdpB and KdpC.</text>
</comment>
<gene>
    <name evidence="9 10" type="primary">kdpA</name>
    <name evidence="10" type="ORF">H9874_05090</name>
</gene>
<feature type="transmembrane region" description="Helical" evidence="9">
    <location>
        <begin position="371"/>
        <end position="393"/>
    </location>
</feature>
<keyword evidence="7 9" id="KW-0406">Ion transport</keyword>
<comment type="function">
    <text evidence="9">Part of the high-affinity ATP-driven potassium transport (or Kdp) system, which catalyzes the hydrolysis of ATP coupled with the electrogenic transport of potassium into the cytoplasm. This subunit binds the extracellular potassium ions and delivers the ions to the membrane domain of KdpB through an intramembrane tunnel.</text>
</comment>
<evidence type="ECO:0000256" key="3">
    <source>
        <dbReference type="ARBA" id="ARBA00022538"/>
    </source>
</evidence>
<dbReference type="Proteomes" id="UP000824264">
    <property type="component" value="Unassembled WGS sequence"/>
</dbReference>
<keyword evidence="8 9" id="KW-0472">Membrane</keyword>
<dbReference type="Pfam" id="PF03814">
    <property type="entry name" value="KdpA"/>
    <property type="match status" value="1"/>
</dbReference>
<evidence type="ECO:0000256" key="7">
    <source>
        <dbReference type="ARBA" id="ARBA00023065"/>
    </source>
</evidence>
<evidence type="ECO:0000256" key="5">
    <source>
        <dbReference type="ARBA" id="ARBA00022958"/>
    </source>
</evidence>
<organism evidence="10 11">
    <name type="scientific">Candidatus Bilophila faecipullorum</name>
    <dbReference type="NCBI Taxonomy" id="2838482"/>
    <lineage>
        <taxon>Bacteria</taxon>
        <taxon>Pseudomonadati</taxon>
        <taxon>Thermodesulfobacteriota</taxon>
        <taxon>Desulfovibrionia</taxon>
        <taxon>Desulfovibrionales</taxon>
        <taxon>Desulfovibrionaceae</taxon>
        <taxon>Bilophila</taxon>
    </lineage>
</organism>
<evidence type="ECO:0000256" key="2">
    <source>
        <dbReference type="ARBA" id="ARBA00022475"/>
    </source>
</evidence>
<feature type="transmembrane region" description="Helical" evidence="9">
    <location>
        <begin position="134"/>
        <end position="153"/>
    </location>
</feature>
<evidence type="ECO:0000256" key="4">
    <source>
        <dbReference type="ARBA" id="ARBA00022692"/>
    </source>
</evidence>
<keyword evidence="1 9" id="KW-0813">Transport</keyword>
<reference evidence="10" key="2">
    <citation type="submission" date="2021-04" db="EMBL/GenBank/DDBJ databases">
        <authorList>
            <person name="Gilroy R."/>
        </authorList>
    </citation>
    <scope>NUCLEOTIDE SEQUENCE</scope>
    <source>
        <strain evidence="10">ChiSxjej5B17-1746</strain>
    </source>
</reference>
<comment type="similarity">
    <text evidence="9">Belongs to the KdpA family.</text>
</comment>
<dbReference type="HAMAP" id="MF_00275">
    <property type="entry name" value="KdpA"/>
    <property type="match status" value="1"/>
</dbReference>
<dbReference type="EMBL" id="DXGI01000182">
    <property type="protein sequence ID" value="HIW78505.1"/>
    <property type="molecule type" value="Genomic_DNA"/>
</dbReference>
<evidence type="ECO:0000313" key="11">
    <source>
        <dbReference type="Proteomes" id="UP000824264"/>
    </source>
</evidence>
<dbReference type="InterPro" id="IPR004623">
    <property type="entry name" value="KdpA"/>
</dbReference>
<reference evidence="10" key="1">
    <citation type="journal article" date="2021" name="PeerJ">
        <title>Extensive microbial diversity within the chicken gut microbiome revealed by metagenomics and culture.</title>
        <authorList>
            <person name="Gilroy R."/>
            <person name="Ravi A."/>
            <person name="Getino M."/>
            <person name="Pursley I."/>
            <person name="Horton D.L."/>
            <person name="Alikhan N.F."/>
            <person name="Baker D."/>
            <person name="Gharbi K."/>
            <person name="Hall N."/>
            <person name="Watson M."/>
            <person name="Adriaenssens E.M."/>
            <person name="Foster-Nyarko E."/>
            <person name="Jarju S."/>
            <person name="Secka A."/>
            <person name="Antonio M."/>
            <person name="Oren A."/>
            <person name="Chaudhuri R.R."/>
            <person name="La Ragione R."/>
            <person name="Hildebrand F."/>
            <person name="Pallen M.J."/>
        </authorList>
    </citation>
    <scope>NUCLEOTIDE SEQUENCE</scope>
    <source>
        <strain evidence="10">ChiSxjej5B17-1746</strain>
    </source>
</reference>
<evidence type="ECO:0000256" key="9">
    <source>
        <dbReference type="HAMAP-Rule" id="MF_00275"/>
    </source>
</evidence>
<keyword evidence="6 9" id="KW-1133">Transmembrane helix</keyword>